<evidence type="ECO:0000256" key="1">
    <source>
        <dbReference type="SAM" id="MobiDB-lite"/>
    </source>
</evidence>
<dbReference type="Proteomes" id="UP001153269">
    <property type="component" value="Unassembled WGS sequence"/>
</dbReference>
<sequence length="295" mass="31251">MQEIGQQHKLCGKKKEQNLPGTTHNLGGWGETTRRRRWHGGERGAKGEQGVTKAMSLCASKHKGELGVAEALPLPTPGPRCAAPGTSGKLSSSSAKSAQNQCADVALRLQHSIDQWCVLVSGYKAGLFRSRSQRPAWTVPALGAGAIWPRCTACWVAAASPEPGAAEPDARSAELSPWHCRASDRSNNLSDSWSLSSHPSSPSDSSSSSSPAGPSSKSPVLGFQNQDDEAAARPRVKRSGDLGPSPWSSKRKYGRGVDEEAFPPTLNIHGGSATEQGNKPITAHYYCPLNVVPTQ</sequence>
<feature type="region of interest" description="Disordered" evidence="1">
    <location>
        <begin position="189"/>
        <end position="279"/>
    </location>
</feature>
<keyword evidence="3" id="KW-1185">Reference proteome</keyword>
<organism evidence="2 3">
    <name type="scientific">Pleuronectes platessa</name>
    <name type="common">European plaice</name>
    <dbReference type="NCBI Taxonomy" id="8262"/>
    <lineage>
        <taxon>Eukaryota</taxon>
        <taxon>Metazoa</taxon>
        <taxon>Chordata</taxon>
        <taxon>Craniata</taxon>
        <taxon>Vertebrata</taxon>
        <taxon>Euteleostomi</taxon>
        <taxon>Actinopterygii</taxon>
        <taxon>Neopterygii</taxon>
        <taxon>Teleostei</taxon>
        <taxon>Neoteleostei</taxon>
        <taxon>Acanthomorphata</taxon>
        <taxon>Carangaria</taxon>
        <taxon>Pleuronectiformes</taxon>
        <taxon>Pleuronectoidei</taxon>
        <taxon>Pleuronectidae</taxon>
        <taxon>Pleuronectes</taxon>
    </lineage>
</organism>
<proteinExistence type="predicted"/>
<feature type="region of interest" description="Disordered" evidence="1">
    <location>
        <begin position="1"/>
        <end position="50"/>
    </location>
</feature>
<reference evidence="2" key="1">
    <citation type="submission" date="2020-03" db="EMBL/GenBank/DDBJ databases">
        <authorList>
            <person name="Weist P."/>
        </authorList>
    </citation>
    <scope>NUCLEOTIDE SEQUENCE</scope>
</reference>
<evidence type="ECO:0000313" key="3">
    <source>
        <dbReference type="Proteomes" id="UP001153269"/>
    </source>
</evidence>
<name>A0A9N7TXI6_PLEPL</name>
<dbReference type="AlphaFoldDB" id="A0A9N7TXI6"/>
<evidence type="ECO:0000313" key="2">
    <source>
        <dbReference type="EMBL" id="CAB1420266.1"/>
    </source>
</evidence>
<comment type="caution">
    <text evidence="2">The sequence shown here is derived from an EMBL/GenBank/DDBJ whole genome shotgun (WGS) entry which is preliminary data.</text>
</comment>
<dbReference type="EMBL" id="CADEAL010000446">
    <property type="protein sequence ID" value="CAB1420266.1"/>
    <property type="molecule type" value="Genomic_DNA"/>
</dbReference>
<gene>
    <name evidence="2" type="ORF">PLEPLA_LOCUS8141</name>
</gene>
<protein>
    <submittedName>
        <fullName evidence="2">Uncharacterized protein</fullName>
    </submittedName>
</protein>
<feature type="compositionally biased region" description="Low complexity" evidence="1">
    <location>
        <begin position="189"/>
        <end position="219"/>
    </location>
</feature>
<accession>A0A9N7TXI6</accession>